<dbReference type="PaxDb" id="4577-GRMZM2G072383_P01"/>
<evidence type="ECO:0000313" key="1">
    <source>
        <dbReference type="EMBL" id="ONM18732.1"/>
    </source>
</evidence>
<proteinExistence type="predicted"/>
<dbReference type="ExpressionAtlas" id="A0A1D6EEU2">
    <property type="expression patterns" value="baseline and differential"/>
</dbReference>
<name>A0A1D6EEU2_MAIZE</name>
<accession>A0A1D6EEU2</accession>
<dbReference type="InParanoid" id="A0A1D6EEU2"/>
<dbReference type="IntAct" id="A0A1D6EEU2">
    <property type="interactions" value="3"/>
</dbReference>
<protein>
    <submittedName>
        <fullName evidence="1">Uncharacterized protein</fullName>
    </submittedName>
</protein>
<sequence>MAEETTLLANSYGRNEGTKGIHRGRKLMDAGLWKWSYCSSILLDDYCGLFGLWNQVPLWACLVACMAEPGSYLMKPATVALLILNMMCIVAYFDHGSFLVTMAEETTSLANSYARNEGGTSSFTKDIHPGRKLMDVGTESHRTSRIIDIRNLKSPRAPHR</sequence>
<reference evidence="1" key="1">
    <citation type="submission" date="2015-12" db="EMBL/GenBank/DDBJ databases">
        <title>Update maize B73 reference genome by single molecule sequencing technologies.</title>
        <authorList>
            <consortium name="Maize Genome Sequencing Project"/>
            <person name="Ware D."/>
        </authorList>
    </citation>
    <scope>NUCLEOTIDE SEQUENCE [LARGE SCALE GENOMIC DNA]</scope>
    <source>
        <tissue evidence="1">Seedling</tissue>
    </source>
</reference>
<dbReference type="EMBL" id="CM007648">
    <property type="protein sequence ID" value="ONM18732.1"/>
    <property type="molecule type" value="Genomic_DNA"/>
</dbReference>
<dbReference type="AlphaFoldDB" id="A0A1D6EEU2"/>
<gene>
    <name evidence="1" type="ORF">ZEAMMB73_Zm00001d004330</name>
</gene>
<organism evidence="1">
    <name type="scientific">Zea mays</name>
    <name type="common">Maize</name>
    <dbReference type="NCBI Taxonomy" id="4577"/>
    <lineage>
        <taxon>Eukaryota</taxon>
        <taxon>Viridiplantae</taxon>
        <taxon>Streptophyta</taxon>
        <taxon>Embryophyta</taxon>
        <taxon>Tracheophyta</taxon>
        <taxon>Spermatophyta</taxon>
        <taxon>Magnoliopsida</taxon>
        <taxon>Liliopsida</taxon>
        <taxon>Poales</taxon>
        <taxon>Poaceae</taxon>
        <taxon>PACMAD clade</taxon>
        <taxon>Panicoideae</taxon>
        <taxon>Andropogonodae</taxon>
        <taxon>Andropogoneae</taxon>
        <taxon>Tripsacinae</taxon>
        <taxon>Zea</taxon>
    </lineage>
</organism>